<dbReference type="Proteomes" id="UP000194639">
    <property type="component" value="Unassembled WGS sequence"/>
</dbReference>
<gene>
    <name evidence="9" type="ORF">HK12_03300</name>
</gene>
<dbReference type="EMBL" id="JOMO01000017">
    <property type="protein sequence ID" value="OUI82968.1"/>
    <property type="molecule type" value="Genomic_DNA"/>
</dbReference>
<feature type="transmembrane region" description="Helical" evidence="8">
    <location>
        <begin position="245"/>
        <end position="273"/>
    </location>
</feature>
<dbReference type="InterPro" id="IPR002549">
    <property type="entry name" value="AI-2E-like"/>
</dbReference>
<keyword evidence="7 8" id="KW-0472">Membrane</keyword>
<reference evidence="9 10" key="1">
    <citation type="submission" date="2014-06" db="EMBL/GenBank/DDBJ databases">
        <authorList>
            <person name="Ju J."/>
            <person name="Zhang J."/>
        </authorList>
    </citation>
    <scope>NUCLEOTIDE SEQUENCE [LARGE SCALE GENOMIC DNA]</scope>
    <source>
        <strain evidence="9">DmW_045</strain>
    </source>
</reference>
<evidence type="ECO:0000256" key="1">
    <source>
        <dbReference type="ARBA" id="ARBA00004651"/>
    </source>
</evidence>
<evidence type="ECO:0000313" key="9">
    <source>
        <dbReference type="EMBL" id="OUI82968.1"/>
    </source>
</evidence>
<evidence type="ECO:0000256" key="6">
    <source>
        <dbReference type="ARBA" id="ARBA00022989"/>
    </source>
</evidence>
<name>A0A252A373_9PROT</name>
<comment type="subcellular location">
    <subcellularLocation>
        <location evidence="1">Cell membrane</location>
        <topology evidence="1">Multi-pass membrane protein</topology>
    </subcellularLocation>
</comment>
<protein>
    <submittedName>
        <fullName evidence="9">Transporter</fullName>
    </submittedName>
</protein>
<keyword evidence="6 8" id="KW-1133">Transmembrane helix</keyword>
<dbReference type="PANTHER" id="PTHR21716">
    <property type="entry name" value="TRANSMEMBRANE PROTEIN"/>
    <property type="match status" value="1"/>
</dbReference>
<comment type="caution">
    <text evidence="9">The sequence shown here is derived from an EMBL/GenBank/DDBJ whole genome shotgun (WGS) entry which is preliminary data.</text>
</comment>
<dbReference type="PANTHER" id="PTHR21716:SF67">
    <property type="entry name" value="TRANSPORT PROTEIN YDIK-RELATED"/>
    <property type="match status" value="1"/>
</dbReference>
<evidence type="ECO:0000256" key="7">
    <source>
        <dbReference type="ARBA" id="ARBA00023136"/>
    </source>
</evidence>
<keyword evidence="3" id="KW-0813">Transport</keyword>
<evidence type="ECO:0000256" key="3">
    <source>
        <dbReference type="ARBA" id="ARBA00022448"/>
    </source>
</evidence>
<feature type="transmembrane region" description="Helical" evidence="8">
    <location>
        <begin position="151"/>
        <end position="179"/>
    </location>
</feature>
<feature type="transmembrane region" description="Helical" evidence="8">
    <location>
        <begin position="309"/>
        <end position="336"/>
    </location>
</feature>
<feature type="transmembrane region" description="Helical" evidence="8">
    <location>
        <begin position="37"/>
        <end position="53"/>
    </location>
</feature>
<evidence type="ECO:0000256" key="5">
    <source>
        <dbReference type="ARBA" id="ARBA00022692"/>
    </source>
</evidence>
<feature type="transmembrane region" description="Helical" evidence="8">
    <location>
        <begin position="65"/>
        <end position="84"/>
    </location>
</feature>
<feature type="transmembrane region" description="Helical" evidence="8">
    <location>
        <begin position="279"/>
        <end position="297"/>
    </location>
</feature>
<keyword evidence="4" id="KW-1003">Cell membrane</keyword>
<evidence type="ECO:0000256" key="4">
    <source>
        <dbReference type="ARBA" id="ARBA00022475"/>
    </source>
</evidence>
<dbReference type="GO" id="GO:0005886">
    <property type="term" value="C:plasma membrane"/>
    <property type="evidence" value="ECO:0007669"/>
    <property type="project" value="UniProtKB-SubCell"/>
</dbReference>
<dbReference type="RefSeq" id="WP_086552143.1">
    <property type="nucleotide sequence ID" value="NZ_JBDNXB010000009.1"/>
</dbReference>
<organism evidence="9 10">
    <name type="scientific">Acetobacter orientalis</name>
    <dbReference type="NCBI Taxonomy" id="146474"/>
    <lineage>
        <taxon>Bacteria</taxon>
        <taxon>Pseudomonadati</taxon>
        <taxon>Pseudomonadota</taxon>
        <taxon>Alphaproteobacteria</taxon>
        <taxon>Acetobacterales</taxon>
        <taxon>Acetobacteraceae</taxon>
        <taxon>Acetobacter</taxon>
    </lineage>
</organism>
<sequence>MPPHTPSSQQARAVLAAMMAGVMVVFSLWVIRPFLPAAIWAVTIGVTTWPLLLRLQKILWGSRGLAVTVTTIFALLVFVLPFWLATTVVMTHSGELVNFSQNVINFRIPAEPQWLANLPLIGHRTTALWHKIENARLPQLLDSMLPDAGQIIRWALSYLGGFSILALQFLLTLIIMAVIQTKGEAAAQLMTDFGQALAGKRGKDMVFLAGRTIRGVAIGVTVTALVETAVGGIGLEITGMPWASVLIAITFMACLLQAGPGVTLIPAVLWMFFFKDLTSAIILLVVTILTIVIDNLLRPYLIRKQANIPLILIMVGVMGGLAGFGLVGIFIGPVILSVTYTLIKSWLSEAKSDNPTTPTAP</sequence>
<keyword evidence="5 8" id="KW-0812">Transmembrane</keyword>
<comment type="similarity">
    <text evidence="2">Belongs to the autoinducer-2 exporter (AI-2E) (TC 2.A.86) family.</text>
</comment>
<dbReference type="AlphaFoldDB" id="A0A252A373"/>
<evidence type="ECO:0000313" key="10">
    <source>
        <dbReference type="Proteomes" id="UP000194639"/>
    </source>
</evidence>
<accession>A0A252A373</accession>
<dbReference type="Pfam" id="PF01594">
    <property type="entry name" value="AI-2E_transport"/>
    <property type="match status" value="1"/>
</dbReference>
<evidence type="ECO:0000256" key="8">
    <source>
        <dbReference type="SAM" id="Phobius"/>
    </source>
</evidence>
<evidence type="ECO:0000256" key="2">
    <source>
        <dbReference type="ARBA" id="ARBA00009773"/>
    </source>
</evidence>
<feature type="transmembrane region" description="Helical" evidence="8">
    <location>
        <begin position="12"/>
        <end position="31"/>
    </location>
</feature>
<proteinExistence type="inferred from homology"/>